<evidence type="ECO:0000256" key="2">
    <source>
        <dbReference type="ARBA" id="ARBA00023157"/>
    </source>
</evidence>
<evidence type="ECO:0000313" key="4">
    <source>
        <dbReference type="EMBL" id="GIH00600.1"/>
    </source>
</evidence>
<feature type="domain" description="LamG-like jellyroll fold" evidence="3">
    <location>
        <begin position="978"/>
        <end position="1118"/>
    </location>
</feature>
<accession>A0ABQ4F125</accession>
<protein>
    <recommendedName>
        <fullName evidence="3">LamG-like jellyroll fold domain-containing protein</fullName>
    </recommendedName>
</protein>
<sequence length="1126" mass="118047">MRTIRRAVVGVLTVCLVIAVGVAGPTGPVLSGPAAVADHERQVPGTLAAGTVPPAQVRDESVARVAARRSGQSVEITGMRTETRTVVANPSGTLTLREYARPVRVRQGDDWVAADPTLRQRADGAVAPVMTQLGLLLSGGGAGPLLRVSYQDSGFALHWPGRLPAPVLDGATATYRDVLPGVDLRMTADVLGYQQALVVRDRAAALDPALRSLRLGLSTDGATVRVDPAGNLSVLDRRGGTVLHGPAPRMWDSRPGGARQARAGVSVSGGALTILPDLSMLTDSATSYPVFVEPYLYHPARKSAWAHVSKHFSTTSYYNSTGEAKVGYYSDRYASPTSDTYRAFFRMDTAPLNGKQIFSATFSGYEIHSYSCQARDVELWLTGGISSGTTWAKQPTWVRRLDTVTAAKGWGANCPAGPLEFDATSAVVEAAASNWSSTTLGLRATSESDTHGWKKFRNNPTLTIEYNSVPQVPTALRVAPAYVCAPTPEAAPAVSSVAPRLIATLTDEDSAVQSVRAQFELARDGAPVWSHETEFKQASSFSASAPPLVDGQTYAFRVRADDGIAASTWTGWCYFTVDTTAPSLVPGVASTDYPEADPTDPVRAGGVGRPGTFRLLANGIADVAAYQYDIDNPEPATRVAATGADRGATVSVTPGPSPSPLRTLYVRSVDSAGNQSAVRAYDFYLAPTSGPAAAYRLDEGAGTVVGDSSGNGRTATLSGGGWAAGRLGAGTTADGGTVDDKALTLGGGGQYAATSGPVVRTDTSFAVTAWVRLRSGAANATALTQAGAVNGGFQLYYSSTFGWVFNRHVTDATGTAIVRAAAPNPAQLTRWTHLAGVYDLSARQLRLYVNGALAATTPFTDPPWYASGALQIGRLKYNGAFGEYWPGEIDDVRAYDRVVYPAEIAELANRPAGLAGHWPMDEGTGVSVADASGRDHPLTAAGGVTWVADRFGVPGAAVATDGSTGRLTTTTGIATTDRSYSVSAWVSLSALPSTYATAVAQDGTYHSGLYLQYSAAARKFVLSVSSKDGSGEAASRAFARTEAVVGRWTHLVGVYDAASQQIRLYVDGELASSAAFTTAWQAGGPMQLGRSRYAGAYGNHWPGSLDDVRVYQGVLSQAEIDNLAFS</sequence>
<dbReference type="InterPro" id="IPR042837">
    <property type="entry name" value="PTX3"/>
</dbReference>
<evidence type="ECO:0000259" key="3">
    <source>
        <dbReference type="SMART" id="SM00560"/>
    </source>
</evidence>
<reference evidence="4 5" key="1">
    <citation type="submission" date="2021-01" db="EMBL/GenBank/DDBJ databases">
        <title>Whole genome shotgun sequence of Plantactinospora mayteni NBRC 109088.</title>
        <authorList>
            <person name="Komaki H."/>
            <person name="Tamura T."/>
        </authorList>
    </citation>
    <scope>NUCLEOTIDE SEQUENCE [LARGE SCALE GENOMIC DNA]</scope>
    <source>
        <strain evidence="4 5">NBRC 109088</strain>
    </source>
</reference>
<feature type="domain" description="LamG-like jellyroll fold" evidence="3">
    <location>
        <begin position="763"/>
        <end position="902"/>
    </location>
</feature>
<dbReference type="SUPFAM" id="SSF49899">
    <property type="entry name" value="Concanavalin A-like lectins/glucanases"/>
    <property type="match status" value="2"/>
</dbReference>
<gene>
    <name evidence="4" type="ORF">Pma05_71720</name>
</gene>
<dbReference type="SMART" id="SM00560">
    <property type="entry name" value="LamGL"/>
    <property type="match status" value="2"/>
</dbReference>
<keyword evidence="5" id="KW-1185">Reference proteome</keyword>
<dbReference type="Proteomes" id="UP000621500">
    <property type="component" value="Unassembled WGS sequence"/>
</dbReference>
<keyword evidence="2" id="KW-1015">Disulfide bond</keyword>
<dbReference type="EMBL" id="BONX01000055">
    <property type="protein sequence ID" value="GIH00600.1"/>
    <property type="molecule type" value="Genomic_DNA"/>
</dbReference>
<evidence type="ECO:0000313" key="5">
    <source>
        <dbReference type="Proteomes" id="UP000621500"/>
    </source>
</evidence>
<dbReference type="InterPro" id="IPR006558">
    <property type="entry name" value="LamG-like"/>
</dbReference>
<dbReference type="PANTHER" id="PTHR46943">
    <property type="entry name" value="PENTRAXIN-RELATED PROTEIN PTX3"/>
    <property type="match status" value="1"/>
</dbReference>
<organism evidence="4 5">
    <name type="scientific">Plantactinospora mayteni</name>
    <dbReference type="NCBI Taxonomy" id="566021"/>
    <lineage>
        <taxon>Bacteria</taxon>
        <taxon>Bacillati</taxon>
        <taxon>Actinomycetota</taxon>
        <taxon>Actinomycetes</taxon>
        <taxon>Micromonosporales</taxon>
        <taxon>Micromonosporaceae</taxon>
        <taxon>Plantactinospora</taxon>
    </lineage>
</organism>
<dbReference type="PANTHER" id="PTHR46943:SF1">
    <property type="entry name" value="PENTRAXIN-RELATED PROTEIN PTX3"/>
    <property type="match status" value="1"/>
</dbReference>
<dbReference type="Pfam" id="PF13385">
    <property type="entry name" value="Laminin_G_3"/>
    <property type="match status" value="2"/>
</dbReference>
<evidence type="ECO:0000256" key="1">
    <source>
        <dbReference type="ARBA" id="ARBA00022729"/>
    </source>
</evidence>
<keyword evidence="1" id="KW-0732">Signal</keyword>
<comment type="caution">
    <text evidence="4">The sequence shown here is derived from an EMBL/GenBank/DDBJ whole genome shotgun (WGS) entry which is preliminary data.</text>
</comment>
<dbReference type="Gene3D" id="2.60.120.200">
    <property type="match status" value="2"/>
</dbReference>
<proteinExistence type="predicted"/>
<name>A0ABQ4F125_9ACTN</name>
<dbReference type="InterPro" id="IPR013320">
    <property type="entry name" value="ConA-like_dom_sf"/>
</dbReference>